<dbReference type="PANTHER" id="PTHR30570:SF1">
    <property type="entry name" value="PHOSPHATE-BINDING PROTEIN PSTS"/>
    <property type="match status" value="1"/>
</dbReference>
<dbReference type="Proteomes" id="UP000667802">
    <property type="component" value="Unassembled WGS sequence"/>
</dbReference>
<sequence>MQIRFILRRENSGTGYQATVRIDKPGTSGYTESEGFLPAVPVSLDEVFRQWRDCYFSSGRESAARFRDLSIQYTSEANQSQASRINPERSRSGGDSIENARSLRQELNVWLNNTSSRTWLDVRDHLVRYAQTDVNDSKSIRLLLQFDDPRLRRLPWQAWDVFQNFYSGAEVAFFTPGGFEPSQGLQQGNSVRILVVVGNSKDIETGTQADVETMERLRDVGAKITILRQPEPSELIRALQQQPYDIFVFTGHSRSEQDGIVGRLELNESQNLAFASITVDQLRENLGIAVRKGLKLCVFNSCDGLGLSQQFLKDLKLPIAIVMREPVPDGVAVKFLQNFFELFAFQGHSLFAAFQQASFGLEQFAQFPGITWLPAICISSLTEPPTWQQLGATTSISEPQSETQLGKSISEWQSERQLANRSPLKKIKNWKKWIFLAAITTVLVVALPTILNSLHNYPAFIRDTKLSAPIGRQWRYGGSKSLIPIEGKVKDPIKQAFSGKYDLQEYEPTGTVKGRGMLSSGQLNFILASARDNTSKVKYIPIAKDAIAVAVQPNLQLTRGLTVEELKGIYTGKIEKWNQVGGPNLPIKAFYRSLGESGTSEYFMEKLDITTFSSQAISLDADPTDMAKKVSQTEGAIYFGTASEVLGQCKVKPISIGNTKNDLFLPYKGTAVVDQTCPNKPPKEINLEAINNDQYPLIRDVFVGFPNDNSDARKAGEDYANMLLTDQGQDLIKSAGFAPLRSSP</sequence>
<evidence type="ECO:0000259" key="5">
    <source>
        <dbReference type="Pfam" id="PF12849"/>
    </source>
</evidence>
<comment type="caution">
    <text evidence="6">The sequence shown here is derived from an EMBL/GenBank/DDBJ whole genome shotgun (WGS) entry which is preliminary data.</text>
</comment>
<accession>A0AAP5ICJ6</accession>
<dbReference type="AlphaFoldDB" id="A0AAP5ICJ6"/>
<dbReference type="InterPro" id="IPR050811">
    <property type="entry name" value="Phosphate_ABC_transporter"/>
</dbReference>
<feature type="transmembrane region" description="Helical" evidence="3">
    <location>
        <begin position="433"/>
        <end position="451"/>
    </location>
</feature>
<keyword evidence="3" id="KW-0472">Membrane</keyword>
<dbReference type="PANTHER" id="PTHR30570">
    <property type="entry name" value="PERIPLASMIC PHOSPHATE BINDING COMPONENT OF PHOSPHATE ABC TRANSPORTER"/>
    <property type="match status" value="1"/>
</dbReference>
<protein>
    <submittedName>
        <fullName evidence="6">Substrate-binding domain-containing protein</fullName>
    </submittedName>
</protein>
<organism evidence="6 7">
    <name type="scientific">Aetokthonos hydrillicola Thurmond2011</name>
    <dbReference type="NCBI Taxonomy" id="2712845"/>
    <lineage>
        <taxon>Bacteria</taxon>
        <taxon>Bacillati</taxon>
        <taxon>Cyanobacteriota</taxon>
        <taxon>Cyanophyceae</taxon>
        <taxon>Nostocales</taxon>
        <taxon>Hapalosiphonaceae</taxon>
        <taxon>Aetokthonos</taxon>
    </lineage>
</organism>
<dbReference type="SUPFAM" id="SSF53850">
    <property type="entry name" value="Periplasmic binding protein-like II"/>
    <property type="match status" value="1"/>
</dbReference>
<dbReference type="RefSeq" id="WP_208344114.1">
    <property type="nucleotide sequence ID" value="NZ_CAWQFN010000477.1"/>
</dbReference>
<evidence type="ECO:0000256" key="3">
    <source>
        <dbReference type="SAM" id="Phobius"/>
    </source>
</evidence>
<dbReference type="Pfam" id="PF12849">
    <property type="entry name" value="PBP_like_2"/>
    <property type="match status" value="1"/>
</dbReference>
<dbReference type="EMBL" id="JAALHA020000021">
    <property type="protein sequence ID" value="MDR9899021.1"/>
    <property type="molecule type" value="Genomic_DNA"/>
</dbReference>
<dbReference type="InterPro" id="IPR024370">
    <property type="entry name" value="PBP_domain"/>
</dbReference>
<feature type="domain" description="CHAT" evidence="4">
    <location>
        <begin position="137"/>
        <end position="358"/>
    </location>
</feature>
<reference evidence="7" key="1">
    <citation type="journal article" date="2021" name="Science">
        <title>Hunting the eagle killer: A cyanobacterial neurotoxin causes vacuolar myelinopathy.</title>
        <authorList>
            <person name="Breinlinger S."/>
            <person name="Phillips T.J."/>
            <person name="Haram B.N."/>
            <person name="Mares J."/>
            <person name="Martinez Yerena J.A."/>
            <person name="Hrouzek P."/>
            <person name="Sobotka R."/>
            <person name="Henderson W.M."/>
            <person name="Schmieder P."/>
            <person name="Williams S.M."/>
            <person name="Lauderdale J.D."/>
            <person name="Wilde H.D."/>
            <person name="Gerrin W."/>
            <person name="Kust A."/>
            <person name="Washington J.W."/>
            <person name="Wagner C."/>
            <person name="Geier B."/>
            <person name="Liebeke M."/>
            <person name="Enke H."/>
            <person name="Niedermeyer T.H.J."/>
            <person name="Wilde S.B."/>
        </authorList>
    </citation>
    <scope>NUCLEOTIDE SEQUENCE [LARGE SCALE GENOMIC DNA]</scope>
    <source>
        <strain evidence="7">Thurmond2011</strain>
    </source>
</reference>
<keyword evidence="3" id="KW-1133">Transmembrane helix</keyword>
<evidence type="ECO:0000313" key="7">
    <source>
        <dbReference type="Proteomes" id="UP000667802"/>
    </source>
</evidence>
<evidence type="ECO:0000313" key="6">
    <source>
        <dbReference type="EMBL" id="MDR9899021.1"/>
    </source>
</evidence>
<keyword evidence="1" id="KW-0732">Signal</keyword>
<keyword evidence="3" id="KW-0812">Transmembrane</keyword>
<proteinExistence type="predicted"/>
<dbReference type="Pfam" id="PF12770">
    <property type="entry name" value="CHAT"/>
    <property type="match status" value="1"/>
</dbReference>
<dbReference type="Gene3D" id="3.40.190.10">
    <property type="entry name" value="Periplasmic binding protein-like II"/>
    <property type="match status" value="2"/>
</dbReference>
<name>A0AAP5ICJ6_9CYAN</name>
<evidence type="ECO:0000256" key="2">
    <source>
        <dbReference type="SAM" id="MobiDB-lite"/>
    </source>
</evidence>
<feature type="region of interest" description="Disordered" evidence="2">
    <location>
        <begin position="77"/>
        <end position="96"/>
    </location>
</feature>
<feature type="domain" description="PBP" evidence="5">
    <location>
        <begin position="472"/>
        <end position="726"/>
    </location>
</feature>
<dbReference type="InterPro" id="IPR024983">
    <property type="entry name" value="CHAT_dom"/>
</dbReference>
<gene>
    <name evidence="6" type="ORF">G7B40_031345</name>
</gene>
<keyword evidence="7" id="KW-1185">Reference proteome</keyword>
<evidence type="ECO:0000259" key="4">
    <source>
        <dbReference type="Pfam" id="PF12770"/>
    </source>
</evidence>
<evidence type="ECO:0000256" key="1">
    <source>
        <dbReference type="ARBA" id="ARBA00022729"/>
    </source>
</evidence>